<dbReference type="PANTHER" id="PTHR13710">
    <property type="entry name" value="DNA HELICASE RECQ FAMILY MEMBER"/>
    <property type="match status" value="1"/>
</dbReference>
<proteinExistence type="inferred from homology"/>
<keyword evidence="11" id="KW-0378">Hydrolase</keyword>
<feature type="compositionally biased region" description="Polar residues" evidence="8">
    <location>
        <begin position="613"/>
        <end position="622"/>
    </location>
</feature>
<accession>A0A8H7GZL6</accession>
<evidence type="ECO:0000313" key="12">
    <source>
        <dbReference type="Proteomes" id="UP000650582"/>
    </source>
</evidence>
<keyword evidence="5" id="KW-0413">Isomerase</keyword>
<evidence type="ECO:0000256" key="1">
    <source>
        <dbReference type="ARBA" id="ARBA00005446"/>
    </source>
</evidence>
<evidence type="ECO:0000259" key="9">
    <source>
        <dbReference type="PROSITE" id="PS51192"/>
    </source>
</evidence>
<keyword evidence="11" id="KW-0347">Helicase</keyword>
<evidence type="ECO:0000256" key="4">
    <source>
        <dbReference type="ARBA" id="ARBA00023125"/>
    </source>
</evidence>
<feature type="compositionally biased region" description="Polar residues" evidence="8">
    <location>
        <begin position="402"/>
        <end position="413"/>
    </location>
</feature>
<keyword evidence="2" id="KW-0547">Nucleotide-binding</keyword>
<dbReference type="GO" id="GO:0000724">
    <property type="term" value="P:double-strand break repair via homologous recombination"/>
    <property type="evidence" value="ECO:0007669"/>
    <property type="project" value="TreeGrafter"/>
</dbReference>
<evidence type="ECO:0000256" key="2">
    <source>
        <dbReference type="ARBA" id="ARBA00022741"/>
    </source>
</evidence>
<dbReference type="PROSITE" id="PS51194">
    <property type="entry name" value="HELICASE_CTER"/>
    <property type="match status" value="1"/>
</dbReference>
<feature type="domain" description="Helicase ATP-binding" evidence="9">
    <location>
        <begin position="56"/>
        <end position="233"/>
    </location>
</feature>
<gene>
    <name evidence="11" type="ORF">RHS04_08915</name>
</gene>
<feature type="region of interest" description="Disordered" evidence="8">
    <location>
        <begin position="398"/>
        <end position="432"/>
    </location>
</feature>
<evidence type="ECO:0000256" key="8">
    <source>
        <dbReference type="SAM" id="MobiDB-lite"/>
    </source>
</evidence>
<sequence>MSAASNRNINNRQRLIPHCAKPYSIRFTDEEINSVEEQLCAKFRWKAARPFQLDGIRAQLRGQDAIIHVATSMGKTAVAAGPFVLDQCSQLIIIYIIPLLALQDEMAVTFPAEFGISAVAINSQVTTSNKDLIRDVISGKYRVILISPESLLSPRFIKDVLSTQEFTQSLLSVVIDEAHVISLLGADFRKLYGSLSILRAFLPQGIPFIALSATLTPRVYRDLIKRLEFRSDHKFINEGNDRGNVTLISRKCVHPLETYRDLGFVVPPHVKERSDILKTFIYADSIEDGTGIVDYLTNECLPTALQSSGLIRPYNASFSTPYRQLVMELFRRGLVRVLVCTDAAGMGCNISDIGQVVQWKSPNSIESFQQRAGRVERSKSRTGIAVLLAEPNAYKVDPTEPASANVSAPNMQLKSRRRSGRPARGTKKKMSDIASGEIEIREDSPGGGIYAFIQTTSCRRAILTRVFNNPTPDAKVLSSGVPCCDVCDPSVLDKVRVPPPKTRRRVVQAKKGQLNPKIVKSLIAWREVIHKRDHSHVQWAPNALLDDQTIHSIANRPDIALGTNLARLLEGSWGYWGHYGGELLDLLKQAPVPRPAVNDPTRDSQVDDKAPQRPNSGGTTYSELIIGPASPRSQWQVLTTPMLPAHMTPVVPSQKRANLQDLSQSQV</sequence>
<evidence type="ECO:0000256" key="7">
    <source>
        <dbReference type="ARBA" id="ARBA00034808"/>
    </source>
</evidence>
<dbReference type="AlphaFoldDB" id="A0A8H7GZL6"/>
<keyword evidence="3" id="KW-0067">ATP-binding</keyword>
<feature type="compositionally biased region" description="Basic and acidic residues" evidence="8">
    <location>
        <begin position="600"/>
        <end position="611"/>
    </location>
</feature>
<dbReference type="GO" id="GO:0005694">
    <property type="term" value="C:chromosome"/>
    <property type="evidence" value="ECO:0007669"/>
    <property type="project" value="TreeGrafter"/>
</dbReference>
<dbReference type="InterPro" id="IPR014001">
    <property type="entry name" value="Helicase_ATP-bd"/>
</dbReference>
<dbReference type="GO" id="GO:0009378">
    <property type="term" value="F:four-way junction helicase activity"/>
    <property type="evidence" value="ECO:0007669"/>
    <property type="project" value="TreeGrafter"/>
</dbReference>
<dbReference type="PROSITE" id="PS51192">
    <property type="entry name" value="HELICASE_ATP_BIND_1"/>
    <property type="match status" value="1"/>
</dbReference>
<dbReference type="EC" id="5.6.2.4" evidence="7"/>
<dbReference type="Pfam" id="PF00270">
    <property type="entry name" value="DEAD"/>
    <property type="match status" value="1"/>
</dbReference>
<dbReference type="GO" id="GO:0043138">
    <property type="term" value="F:3'-5' DNA helicase activity"/>
    <property type="evidence" value="ECO:0007669"/>
    <property type="project" value="UniProtKB-EC"/>
</dbReference>
<keyword evidence="4" id="KW-0238">DNA-binding</keyword>
<feature type="region of interest" description="Disordered" evidence="8">
    <location>
        <begin position="594"/>
        <end position="625"/>
    </location>
</feature>
<dbReference type="InterPro" id="IPR011545">
    <property type="entry name" value="DEAD/DEAH_box_helicase_dom"/>
</dbReference>
<feature type="domain" description="Helicase C-terminal" evidence="10">
    <location>
        <begin position="269"/>
        <end position="417"/>
    </location>
</feature>
<dbReference type="GO" id="GO:0003677">
    <property type="term" value="F:DNA binding"/>
    <property type="evidence" value="ECO:0007669"/>
    <property type="project" value="UniProtKB-KW"/>
</dbReference>
<dbReference type="InterPro" id="IPR027417">
    <property type="entry name" value="P-loop_NTPase"/>
</dbReference>
<comment type="caution">
    <text evidence="11">The sequence shown here is derived from an EMBL/GenBank/DDBJ whole genome shotgun (WGS) entry which is preliminary data.</text>
</comment>
<evidence type="ECO:0000256" key="6">
    <source>
        <dbReference type="ARBA" id="ARBA00034617"/>
    </source>
</evidence>
<dbReference type="SMART" id="SM00490">
    <property type="entry name" value="HELICc"/>
    <property type="match status" value="1"/>
</dbReference>
<dbReference type="EMBL" id="JACYCC010000310">
    <property type="protein sequence ID" value="KAF8669026.1"/>
    <property type="molecule type" value="Genomic_DNA"/>
</dbReference>
<feature type="non-terminal residue" evidence="11">
    <location>
        <position position="1"/>
    </location>
</feature>
<dbReference type="GO" id="GO:0005737">
    <property type="term" value="C:cytoplasm"/>
    <property type="evidence" value="ECO:0007669"/>
    <property type="project" value="TreeGrafter"/>
</dbReference>
<comment type="catalytic activity">
    <reaction evidence="6">
        <text>Couples ATP hydrolysis with the unwinding of duplex DNA by translocating in the 3'-5' direction.</text>
        <dbReference type="EC" id="5.6.2.4"/>
    </reaction>
</comment>
<dbReference type="Gene3D" id="3.40.50.300">
    <property type="entry name" value="P-loop containing nucleotide triphosphate hydrolases"/>
    <property type="match status" value="2"/>
</dbReference>
<dbReference type="SUPFAM" id="SSF52540">
    <property type="entry name" value="P-loop containing nucleoside triphosphate hydrolases"/>
    <property type="match status" value="1"/>
</dbReference>
<dbReference type="SMART" id="SM00487">
    <property type="entry name" value="DEXDc"/>
    <property type="match status" value="1"/>
</dbReference>
<reference evidence="11" key="1">
    <citation type="submission" date="2020-09" db="EMBL/GenBank/DDBJ databases">
        <title>Comparative genome analyses of four rice-infecting Rhizoctonia solani isolates reveal extensive enrichment of homogalacturonan modification genes.</title>
        <authorList>
            <person name="Lee D.-Y."/>
            <person name="Jeon J."/>
            <person name="Kim K.-T."/>
            <person name="Cheong K."/>
            <person name="Song H."/>
            <person name="Choi G."/>
            <person name="Ko J."/>
            <person name="Opiyo S.O."/>
            <person name="Zuo S."/>
            <person name="Madhav S."/>
            <person name="Lee Y.-H."/>
            <person name="Wang G.-L."/>
        </authorList>
    </citation>
    <scope>NUCLEOTIDE SEQUENCE</scope>
    <source>
        <strain evidence="11">AG1-IA YN-7</strain>
    </source>
</reference>
<protein>
    <recommendedName>
        <fullName evidence="7">DNA 3'-5' helicase</fullName>
        <ecNumber evidence="7">5.6.2.4</ecNumber>
    </recommendedName>
</protein>
<evidence type="ECO:0000256" key="5">
    <source>
        <dbReference type="ARBA" id="ARBA00023235"/>
    </source>
</evidence>
<dbReference type="Pfam" id="PF00271">
    <property type="entry name" value="Helicase_C"/>
    <property type="match status" value="1"/>
</dbReference>
<feature type="compositionally biased region" description="Basic residues" evidence="8">
    <location>
        <begin position="414"/>
        <end position="428"/>
    </location>
</feature>
<dbReference type="PANTHER" id="PTHR13710:SF105">
    <property type="entry name" value="ATP-DEPENDENT DNA HELICASE Q1"/>
    <property type="match status" value="1"/>
</dbReference>
<name>A0A8H7GZL6_9AGAM</name>
<evidence type="ECO:0000313" key="11">
    <source>
        <dbReference type="EMBL" id="KAF8669026.1"/>
    </source>
</evidence>
<dbReference type="Proteomes" id="UP000650582">
    <property type="component" value="Unassembled WGS sequence"/>
</dbReference>
<evidence type="ECO:0000256" key="3">
    <source>
        <dbReference type="ARBA" id="ARBA00022840"/>
    </source>
</evidence>
<organism evidence="11 12">
    <name type="scientific">Rhizoctonia solani</name>
    <dbReference type="NCBI Taxonomy" id="456999"/>
    <lineage>
        <taxon>Eukaryota</taxon>
        <taxon>Fungi</taxon>
        <taxon>Dikarya</taxon>
        <taxon>Basidiomycota</taxon>
        <taxon>Agaricomycotina</taxon>
        <taxon>Agaricomycetes</taxon>
        <taxon>Cantharellales</taxon>
        <taxon>Ceratobasidiaceae</taxon>
        <taxon>Rhizoctonia</taxon>
    </lineage>
</organism>
<dbReference type="InterPro" id="IPR001650">
    <property type="entry name" value="Helicase_C-like"/>
</dbReference>
<dbReference type="GO" id="GO:0005524">
    <property type="term" value="F:ATP binding"/>
    <property type="evidence" value="ECO:0007669"/>
    <property type="project" value="UniProtKB-KW"/>
</dbReference>
<evidence type="ECO:0000259" key="10">
    <source>
        <dbReference type="PROSITE" id="PS51194"/>
    </source>
</evidence>
<comment type="similarity">
    <text evidence="1">Belongs to the helicase family. RecQ subfamily.</text>
</comment>